<sequence length="441" mass="50985">MYTSTIGRTFLKAYNTKFHTEHTAKSFFEEIFIPLFFGHPKYMMTAGNSPLENPKLSWDDMIKGKKPFETDERRQERISKTIHKIDSEEADASIARGYGVTNLTAATSGQITNIDLPDNKENIYLSWIGDALGIGVTGGLIILFDHEQLLLDIFEGWQYYRRYLEQYPMMKGNQINTWNGRWITHRYSSNFDEDDPTSEFNPLNPSDNEIFNLQTIAWVDVLLNIARRIDMDDMVGYLYSIGQTNTTIGFIPFRLKDILRPNQLYVKIFGESALKKNSKKLSQLYGTAIGLKAACQLGSIGIPAMEPKGLRPFFNTQKGEGKKIIYKQDEEQEITFNTYLIWIMAMLNNEKLWDMSQEFAKLLLKYEAGAEKGRRDRTNNVNQLLRSSRKKDFIEKLIPLVKEEEDTEGFGNMAKVVNIMPDDNYPYFNTLIRFQYALLNK</sequence>
<name>A0A926F227_9BACT</name>
<comment type="caution">
    <text evidence="1">The sequence shown here is derived from an EMBL/GenBank/DDBJ whole genome shotgun (WGS) entry which is preliminary data.</text>
</comment>
<accession>A0A926F227</accession>
<organism evidence="1 2">
    <name type="scientific">Jilunia laotingensis</name>
    <dbReference type="NCBI Taxonomy" id="2763675"/>
    <lineage>
        <taxon>Bacteria</taxon>
        <taxon>Pseudomonadati</taxon>
        <taxon>Bacteroidota</taxon>
        <taxon>Bacteroidia</taxon>
        <taxon>Bacteroidales</taxon>
        <taxon>Bacteroidaceae</taxon>
        <taxon>Jilunia</taxon>
    </lineage>
</organism>
<keyword evidence="2" id="KW-1185">Reference proteome</keyword>
<evidence type="ECO:0000313" key="2">
    <source>
        <dbReference type="Proteomes" id="UP000651085"/>
    </source>
</evidence>
<dbReference type="RefSeq" id="WP_262435342.1">
    <property type="nucleotide sequence ID" value="NZ_JACRTF010000001.1"/>
</dbReference>
<dbReference type="Proteomes" id="UP000651085">
    <property type="component" value="Unassembled WGS sequence"/>
</dbReference>
<evidence type="ECO:0000313" key="1">
    <source>
        <dbReference type="EMBL" id="MBC8594243.1"/>
    </source>
</evidence>
<dbReference type="EMBL" id="JACRTF010000001">
    <property type="protein sequence ID" value="MBC8594243.1"/>
    <property type="molecule type" value="Genomic_DNA"/>
</dbReference>
<reference evidence="1" key="1">
    <citation type="submission" date="2020-08" db="EMBL/GenBank/DDBJ databases">
        <title>Genome public.</title>
        <authorList>
            <person name="Liu C."/>
            <person name="Sun Q."/>
        </authorList>
    </citation>
    <scope>NUCLEOTIDE SEQUENCE</scope>
    <source>
        <strain evidence="1">N12</strain>
    </source>
</reference>
<gene>
    <name evidence="1" type="ORF">H8744_13505</name>
</gene>
<proteinExistence type="predicted"/>
<dbReference type="AlphaFoldDB" id="A0A926F227"/>
<protein>
    <submittedName>
        <fullName evidence="1">Uncharacterized protein</fullName>
    </submittedName>
</protein>